<accession>A0A8R1TPE3</accession>
<evidence type="ECO:0000313" key="3">
    <source>
        <dbReference type="Proteomes" id="UP000024404"/>
    </source>
</evidence>
<feature type="transmembrane region" description="Helical" evidence="1">
    <location>
        <begin position="30"/>
        <end position="47"/>
    </location>
</feature>
<keyword evidence="1" id="KW-1133">Transmembrane helix</keyword>
<evidence type="ECO:0000313" key="2">
    <source>
        <dbReference type="EnsemblMetazoa" id="OVOC1803.1"/>
    </source>
</evidence>
<organism evidence="2 3">
    <name type="scientific">Onchocerca volvulus</name>
    <dbReference type="NCBI Taxonomy" id="6282"/>
    <lineage>
        <taxon>Eukaryota</taxon>
        <taxon>Metazoa</taxon>
        <taxon>Ecdysozoa</taxon>
        <taxon>Nematoda</taxon>
        <taxon>Chromadorea</taxon>
        <taxon>Rhabditida</taxon>
        <taxon>Spirurina</taxon>
        <taxon>Spiruromorpha</taxon>
        <taxon>Filarioidea</taxon>
        <taxon>Onchocercidae</taxon>
        <taxon>Onchocerca</taxon>
    </lineage>
</organism>
<dbReference type="AlphaFoldDB" id="A0A8R1TPE3"/>
<keyword evidence="1" id="KW-0812">Transmembrane</keyword>
<sequence length="105" mass="12754">MQKFNKAHPIVMFLSVEIKYILAWKSDLNIFLRCYSDGFVPLWLFPISMSWIKEVKRLRHLLIRERYHLVIDNIIFILLFIFYFPKNCIFSAQVNYIFCIKICSK</sequence>
<protein>
    <submittedName>
        <fullName evidence="2">Uncharacterized protein</fullName>
    </submittedName>
</protein>
<proteinExistence type="predicted"/>
<reference evidence="3" key="1">
    <citation type="submission" date="2013-10" db="EMBL/GenBank/DDBJ databases">
        <title>Genome sequencing of Onchocerca volvulus.</title>
        <authorList>
            <person name="Cotton J."/>
            <person name="Tsai J."/>
            <person name="Stanley E."/>
            <person name="Tracey A."/>
            <person name="Holroyd N."/>
            <person name="Lustigman S."/>
            <person name="Berriman M."/>
        </authorList>
    </citation>
    <scope>NUCLEOTIDE SEQUENCE</scope>
</reference>
<name>A0A8R1TPE3_ONCVO</name>
<reference evidence="2" key="2">
    <citation type="submission" date="2022-06" db="UniProtKB">
        <authorList>
            <consortium name="EnsemblMetazoa"/>
        </authorList>
    </citation>
    <scope>IDENTIFICATION</scope>
</reference>
<dbReference type="Proteomes" id="UP000024404">
    <property type="component" value="Unassembled WGS sequence"/>
</dbReference>
<keyword evidence="3" id="KW-1185">Reference proteome</keyword>
<dbReference type="EnsemblMetazoa" id="OVOC1803.1">
    <property type="protein sequence ID" value="OVOC1803.1"/>
    <property type="gene ID" value="WBGene00238612"/>
</dbReference>
<dbReference type="EMBL" id="CMVM020000057">
    <property type="status" value="NOT_ANNOTATED_CDS"/>
    <property type="molecule type" value="Genomic_DNA"/>
</dbReference>
<feature type="transmembrane region" description="Helical" evidence="1">
    <location>
        <begin position="67"/>
        <end position="85"/>
    </location>
</feature>
<keyword evidence="1" id="KW-0472">Membrane</keyword>
<evidence type="ECO:0000256" key="1">
    <source>
        <dbReference type="SAM" id="Phobius"/>
    </source>
</evidence>